<dbReference type="PANTHER" id="PTHR30055:SF240">
    <property type="entry name" value="HTH-TYPE TRANSCRIPTIONAL REGULATOR ACRR"/>
    <property type="match status" value="1"/>
</dbReference>
<evidence type="ECO:0000256" key="1">
    <source>
        <dbReference type="ARBA" id="ARBA00023015"/>
    </source>
</evidence>
<keyword evidence="8" id="KW-1185">Reference proteome</keyword>
<feature type="DNA-binding region" description="H-T-H motif" evidence="4">
    <location>
        <begin position="46"/>
        <end position="65"/>
    </location>
</feature>
<comment type="caution">
    <text evidence="7">The sequence shown here is derived from an EMBL/GenBank/DDBJ whole genome shotgun (WGS) entry which is preliminary data.</text>
</comment>
<dbReference type="InterPro" id="IPR009057">
    <property type="entry name" value="Homeodomain-like_sf"/>
</dbReference>
<evidence type="ECO:0000313" key="7">
    <source>
        <dbReference type="EMBL" id="GAA4546344.1"/>
    </source>
</evidence>
<keyword evidence="1" id="KW-0805">Transcription regulation</keyword>
<gene>
    <name evidence="7" type="ORF">GCM10023175_28330</name>
</gene>
<evidence type="ECO:0000313" key="8">
    <source>
        <dbReference type="Proteomes" id="UP001501598"/>
    </source>
</evidence>
<keyword evidence="3" id="KW-0804">Transcription</keyword>
<organism evidence="7 8">
    <name type="scientific">Pseudonocardia xishanensis</name>
    <dbReference type="NCBI Taxonomy" id="630995"/>
    <lineage>
        <taxon>Bacteria</taxon>
        <taxon>Bacillati</taxon>
        <taxon>Actinomycetota</taxon>
        <taxon>Actinomycetes</taxon>
        <taxon>Pseudonocardiales</taxon>
        <taxon>Pseudonocardiaceae</taxon>
        <taxon>Pseudonocardia</taxon>
    </lineage>
</organism>
<proteinExistence type="predicted"/>
<evidence type="ECO:0000256" key="3">
    <source>
        <dbReference type="ARBA" id="ARBA00023163"/>
    </source>
</evidence>
<dbReference type="EMBL" id="BAABGT010000032">
    <property type="protein sequence ID" value="GAA4546344.1"/>
    <property type="molecule type" value="Genomic_DNA"/>
</dbReference>
<evidence type="ECO:0000256" key="4">
    <source>
        <dbReference type="PROSITE-ProRule" id="PRU00335"/>
    </source>
</evidence>
<dbReference type="Pfam" id="PF00440">
    <property type="entry name" value="TetR_N"/>
    <property type="match status" value="1"/>
</dbReference>
<evidence type="ECO:0000259" key="6">
    <source>
        <dbReference type="PROSITE" id="PS50977"/>
    </source>
</evidence>
<reference evidence="8" key="1">
    <citation type="journal article" date="2019" name="Int. J. Syst. Evol. Microbiol.">
        <title>The Global Catalogue of Microorganisms (GCM) 10K type strain sequencing project: providing services to taxonomists for standard genome sequencing and annotation.</title>
        <authorList>
            <consortium name="The Broad Institute Genomics Platform"/>
            <consortium name="The Broad Institute Genome Sequencing Center for Infectious Disease"/>
            <person name="Wu L."/>
            <person name="Ma J."/>
        </authorList>
    </citation>
    <scope>NUCLEOTIDE SEQUENCE [LARGE SCALE GENOMIC DNA]</scope>
    <source>
        <strain evidence="8">JCM 17906</strain>
    </source>
</reference>
<name>A0ABP8RSA0_9PSEU</name>
<dbReference type="InterPro" id="IPR036271">
    <property type="entry name" value="Tet_transcr_reg_TetR-rel_C_sf"/>
</dbReference>
<evidence type="ECO:0000256" key="2">
    <source>
        <dbReference type="ARBA" id="ARBA00023125"/>
    </source>
</evidence>
<dbReference type="InterPro" id="IPR050109">
    <property type="entry name" value="HTH-type_TetR-like_transc_reg"/>
</dbReference>
<keyword evidence="2 4" id="KW-0238">DNA-binding</keyword>
<dbReference type="SUPFAM" id="SSF48498">
    <property type="entry name" value="Tetracyclin repressor-like, C-terminal domain"/>
    <property type="match status" value="1"/>
</dbReference>
<dbReference type="PANTHER" id="PTHR30055">
    <property type="entry name" value="HTH-TYPE TRANSCRIPTIONAL REGULATOR RUTR"/>
    <property type="match status" value="1"/>
</dbReference>
<dbReference type="InterPro" id="IPR001647">
    <property type="entry name" value="HTH_TetR"/>
</dbReference>
<accession>A0ABP8RSA0</accession>
<dbReference type="Gene3D" id="1.10.10.60">
    <property type="entry name" value="Homeodomain-like"/>
    <property type="match status" value="1"/>
</dbReference>
<dbReference type="PROSITE" id="PS50977">
    <property type="entry name" value="HTH_TETR_2"/>
    <property type="match status" value="1"/>
</dbReference>
<evidence type="ECO:0000256" key="5">
    <source>
        <dbReference type="SAM" id="MobiDB-lite"/>
    </source>
</evidence>
<dbReference type="SUPFAM" id="SSF46689">
    <property type="entry name" value="Homeodomain-like"/>
    <property type="match status" value="1"/>
</dbReference>
<dbReference type="Proteomes" id="UP001501598">
    <property type="component" value="Unassembled WGS sequence"/>
</dbReference>
<dbReference type="PRINTS" id="PR00455">
    <property type="entry name" value="HTHTETR"/>
</dbReference>
<dbReference type="RefSeq" id="WP_345417235.1">
    <property type="nucleotide sequence ID" value="NZ_BAABGT010000032.1"/>
</dbReference>
<dbReference type="Pfam" id="PF17932">
    <property type="entry name" value="TetR_C_24"/>
    <property type="match status" value="1"/>
</dbReference>
<feature type="region of interest" description="Disordered" evidence="5">
    <location>
        <begin position="1"/>
        <end position="22"/>
    </location>
</feature>
<protein>
    <recommendedName>
        <fullName evidence="6">HTH tetR-type domain-containing protein</fullName>
    </recommendedName>
</protein>
<feature type="domain" description="HTH tetR-type" evidence="6">
    <location>
        <begin position="23"/>
        <end position="83"/>
    </location>
</feature>
<sequence length="248" mass="27468">MPPATRRSVQAPRPRPGRSPVNEQKYAEIVAVAGRLFAEKGFAGTSLTDIAVEVGVLKGSLYHYITSKEDLLAEVVRIGQLGQSENLQLVAHFDGEPLEQLVAFAYGHVRLNATPERLERGNVFLRDGENLQPARREAFIARRDEYERFLRSVVVAGQRAGLLDPEADPRMASFGVLGVVNSFSRWYKPDGSLTAVQIAREFAAFALSAVRLREGDAEGRFDLVDRVVAECERFISQNDLLLDLQNTG</sequence>
<dbReference type="InterPro" id="IPR041490">
    <property type="entry name" value="KstR2_TetR_C"/>
</dbReference>
<dbReference type="Gene3D" id="1.10.357.10">
    <property type="entry name" value="Tetracycline Repressor, domain 2"/>
    <property type="match status" value="1"/>
</dbReference>